<sequence length="130" mass="14786">MWPDDQARFPENHMIDHEFPLSLEKRDWAEIAKGMIKAEMKRRNWSYSDLVEALDAVGVKESEANLRNKISRGNFSAVFMLQTLDAIGCTVQAVPRGGSYSGTRRYPELTARLRSMTENAKSSSEEQSDE</sequence>
<protein>
    <recommendedName>
        <fullName evidence="1">DUF6471 domain-containing protein</fullName>
    </recommendedName>
</protein>
<name>A0A1R4EP74_BREDI</name>
<feature type="domain" description="DUF6471" evidence="1">
    <location>
        <begin position="28"/>
        <end position="90"/>
    </location>
</feature>
<evidence type="ECO:0000259" key="1">
    <source>
        <dbReference type="Pfam" id="PF20075"/>
    </source>
</evidence>
<dbReference type="Proteomes" id="UP000195766">
    <property type="component" value="Unassembled WGS sequence"/>
</dbReference>
<dbReference type="EMBL" id="FUIE01000001">
    <property type="protein sequence ID" value="SJM45473.1"/>
    <property type="molecule type" value="Genomic_DNA"/>
</dbReference>
<dbReference type="Pfam" id="PF20075">
    <property type="entry name" value="DUF6471"/>
    <property type="match status" value="1"/>
</dbReference>
<gene>
    <name evidence="2" type="ORF">FM111_00060</name>
</gene>
<dbReference type="AlphaFoldDB" id="A0A1R4EP74"/>
<evidence type="ECO:0000313" key="3">
    <source>
        <dbReference type="Proteomes" id="UP000195766"/>
    </source>
</evidence>
<proteinExistence type="predicted"/>
<dbReference type="InterPro" id="IPR045526">
    <property type="entry name" value="DUF6471"/>
</dbReference>
<reference evidence="2 3" key="1">
    <citation type="submission" date="2017-02" db="EMBL/GenBank/DDBJ databases">
        <authorList>
            <person name="Peterson S.W."/>
        </authorList>
    </citation>
    <scope>NUCLEOTIDE SEQUENCE [LARGE SCALE GENOMIC DNA]</scope>
    <source>
        <strain evidence="2 3">3F5N</strain>
    </source>
</reference>
<accession>A0A1R4EP74</accession>
<evidence type="ECO:0000313" key="2">
    <source>
        <dbReference type="EMBL" id="SJM45473.1"/>
    </source>
</evidence>
<organism evidence="2 3">
    <name type="scientific">Brevundimonas diminuta 3F5N</name>
    <dbReference type="NCBI Taxonomy" id="1255603"/>
    <lineage>
        <taxon>Bacteria</taxon>
        <taxon>Pseudomonadati</taxon>
        <taxon>Pseudomonadota</taxon>
        <taxon>Alphaproteobacteria</taxon>
        <taxon>Caulobacterales</taxon>
        <taxon>Caulobacteraceae</taxon>
        <taxon>Brevundimonas</taxon>
    </lineage>
</organism>